<protein>
    <recommendedName>
        <fullName evidence="1">Protein kinase domain-containing protein</fullName>
    </recommendedName>
</protein>
<dbReference type="GO" id="GO:0004672">
    <property type="term" value="F:protein kinase activity"/>
    <property type="evidence" value="ECO:0007669"/>
    <property type="project" value="InterPro"/>
</dbReference>
<reference evidence="2" key="1">
    <citation type="journal article" date="2020" name="Nature">
        <title>Giant virus diversity and host interactions through global metagenomics.</title>
        <authorList>
            <person name="Schulz F."/>
            <person name="Roux S."/>
            <person name="Paez-Espino D."/>
            <person name="Jungbluth S."/>
            <person name="Walsh D.A."/>
            <person name="Denef V.J."/>
            <person name="McMahon K.D."/>
            <person name="Konstantinidis K.T."/>
            <person name="Eloe-Fadrosh E.A."/>
            <person name="Kyrpides N.C."/>
            <person name="Woyke T."/>
        </authorList>
    </citation>
    <scope>NUCLEOTIDE SEQUENCE</scope>
    <source>
        <strain evidence="2">GVMAG-M-3300005589-24</strain>
    </source>
</reference>
<evidence type="ECO:0000313" key="2">
    <source>
        <dbReference type="EMBL" id="QHT29272.1"/>
    </source>
</evidence>
<dbReference type="PROSITE" id="PS50011">
    <property type="entry name" value="PROTEIN_KINASE_DOM"/>
    <property type="match status" value="1"/>
</dbReference>
<name>A0A6C0EKL3_9ZZZZ</name>
<feature type="domain" description="Protein kinase" evidence="1">
    <location>
        <begin position="74"/>
        <end position="368"/>
    </location>
</feature>
<dbReference type="Gene3D" id="1.10.510.10">
    <property type="entry name" value="Transferase(Phosphotransferase) domain 1"/>
    <property type="match status" value="1"/>
</dbReference>
<dbReference type="InterPro" id="IPR000719">
    <property type="entry name" value="Prot_kinase_dom"/>
</dbReference>
<organism evidence="2">
    <name type="scientific">viral metagenome</name>
    <dbReference type="NCBI Taxonomy" id="1070528"/>
    <lineage>
        <taxon>unclassified sequences</taxon>
        <taxon>metagenomes</taxon>
        <taxon>organismal metagenomes</taxon>
    </lineage>
</organism>
<dbReference type="SUPFAM" id="SSF56112">
    <property type="entry name" value="Protein kinase-like (PK-like)"/>
    <property type="match status" value="1"/>
</dbReference>
<evidence type="ECO:0000259" key="1">
    <source>
        <dbReference type="PROSITE" id="PS50011"/>
    </source>
</evidence>
<sequence length="559" mass="65369">MSRERLDKKQRRFIFKKLSTMSHAESKGEEVSVPLVKEILEHRFTSGPDMKAVLCMFDTLLESYKCKGLYRLGVSVQKWMGNMDKVNVKSSQGLVYFSDIKGIQIVIKIPKNERQYSDLIREYFIGVTAVNNLRYKVPNFMYTMGAFIYPPEDNSCPAFVACEKIPGITLEKAIRDAKITFEEFLNIYIQILLALEVAQRSCSFCHYDLHINNVILRTLDKPYCYTVVLNDQRYDVTVKKYLPVIIDFGITSVKYDDRTIGSYQYHSYGMEHYPIQGADMYKLLFYSYIYASGNMQRQIGNLFLFYGQYDPYKVLVSSNEDLKSYTKEYLKKIAISHVASYTPFDFVTWLLREQPVTSVQPRERNIYTPISYESSAEIYASIFQENGRLEALRVAENCADTPNSYIMLKYLKRILEKYSSKHMSQKLQEKIRKNKVQLIQTDKTILKMYNTITCPNEFQVRDCVNQIVSTTIPQAENAGEAIERFTNTLEFVSQISPYLQYLYTIREMKLEKIYSQFVDEFTTSRQYNMYTQLISSMERARRWSSTLIKSLPLKRNGNI</sequence>
<dbReference type="GO" id="GO:0005524">
    <property type="term" value="F:ATP binding"/>
    <property type="evidence" value="ECO:0007669"/>
    <property type="project" value="InterPro"/>
</dbReference>
<accession>A0A6C0EKL3</accession>
<proteinExistence type="predicted"/>
<dbReference type="InterPro" id="IPR011009">
    <property type="entry name" value="Kinase-like_dom_sf"/>
</dbReference>
<dbReference type="AlphaFoldDB" id="A0A6C0EKL3"/>
<dbReference type="EMBL" id="MN738876">
    <property type="protein sequence ID" value="QHT29272.1"/>
    <property type="molecule type" value="Genomic_DNA"/>
</dbReference>